<reference evidence="1 2" key="1">
    <citation type="submission" date="2020-08" db="EMBL/GenBank/DDBJ databases">
        <title>Edaphobacter telluris sp. nov. and Acidobacterium dinghuensis sp. nov., two acidobacteria isolated from forest soil.</title>
        <authorList>
            <person name="Fu J."/>
            <person name="Qiu L."/>
        </authorList>
    </citation>
    <scope>NUCLEOTIDE SEQUENCE [LARGE SCALE GENOMIC DNA]</scope>
    <source>
        <strain evidence="1">4Y35</strain>
    </source>
</reference>
<evidence type="ECO:0000313" key="1">
    <source>
        <dbReference type="EMBL" id="QNI30226.1"/>
    </source>
</evidence>
<evidence type="ECO:0000313" key="2">
    <source>
        <dbReference type="Proteomes" id="UP000515312"/>
    </source>
</evidence>
<dbReference type="Proteomes" id="UP000515312">
    <property type="component" value="Chromosome"/>
</dbReference>
<dbReference type="AlphaFoldDB" id="A0A7G8BCF6"/>
<dbReference type="RefSeq" id="WP_186739948.1">
    <property type="nucleotide sequence ID" value="NZ_CP060394.1"/>
</dbReference>
<organism evidence="1 2">
    <name type="scientific">Alloacidobacterium dinghuense</name>
    <dbReference type="NCBI Taxonomy" id="2763107"/>
    <lineage>
        <taxon>Bacteria</taxon>
        <taxon>Pseudomonadati</taxon>
        <taxon>Acidobacteriota</taxon>
        <taxon>Terriglobia</taxon>
        <taxon>Terriglobales</taxon>
        <taxon>Acidobacteriaceae</taxon>
        <taxon>Alloacidobacterium</taxon>
    </lineage>
</organism>
<name>A0A7G8BCF6_9BACT</name>
<keyword evidence="2" id="KW-1185">Reference proteome</keyword>
<protein>
    <submittedName>
        <fullName evidence="1">Uncharacterized protein</fullName>
    </submittedName>
</protein>
<proteinExistence type="predicted"/>
<gene>
    <name evidence="1" type="ORF">H7849_13610</name>
</gene>
<accession>A0A7G8BCF6</accession>
<dbReference type="KEGG" id="adin:H7849_13610"/>
<dbReference type="EMBL" id="CP060394">
    <property type="protein sequence ID" value="QNI30226.1"/>
    <property type="molecule type" value="Genomic_DNA"/>
</dbReference>
<sequence length="298" mass="33661">MRSESVIHRPCRLLTFVTLTALTIAFPVYTAFAQSEDIASDPAALVRRASQNELKSGNGNHPYRYQLHKVDDSKVTTKEIVETKDGDVARLVSFNDKPLDADAQKAEIDRLNNLAIHPELQAHRHKKEQEDSDRANEMLRLLPDAFLYKYIDMVDGPNGQCYRLSFQPNPNFNPPDREAEVYHGMAGELWIDKAQERMVKFDAHLIADVDFGWGILGRLYKGGSIHVEQADVGDHHWETTHMKLSLTGKALMIKPLSFQTTEDASHFEPVPPEMGYQNAIKMLLNDNGSAQVAEGREH</sequence>